<protein>
    <recommendedName>
        <fullName evidence="3">Integrase catalytic domain-containing protein</fullName>
    </recommendedName>
</protein>
<evidence type="ECO:0008006" key="3">
    <source>
        <dbReference type="Google" id="ProtNLM"/>
    </source>
</evidence>
<keyword evidence="2" id="KW-1185">Reference proteome</keyword>
<feature type="non-terminal residue" evidence="1">
    <location>
        <position position="1"/>
    </location>
</feature>
<dbReference type="EMBL" id="CAUYUJ010014392">
    <property type="protein sequence ID" value="CAK0840601.1"/>
    <property type="molecule type" value="Genomic_DNA"/>
</dbReference>
<accession>A0ABN9T6W1</accession>
<gene>
    <name evidence="1" type="ORF">PCOR1329_LOCUS36003</name>
</gene>
<reference evidence="1" key="1">
    <citation type="submission" date="2023-10" db="EMBL/GenBank/DDBJ databases">
        <authorList>
            <person name="Chen Y."/>
            <person name="Shah S."/>
            <person name="Dougan E. K."/>
            <person name="Thang M."/>
            <person name="Chan C."/>
        </authorList>
    </citation>
    <scope>NUCLEOTIDE SEQUENCE [LARGE SCALE GENOMIC DNA]</scope>
</reference>
<organism evidence="1 2">
    <name type="scientific">Prorocentrum cordatum</name>
    <dbReference type="NCBI Taxonomy" id="2364126"/>
    <lineage>
        <taxon>Eukaryota</taxon>
        <taxon>Sar</taxon>
        <taxon>Alveolata</taxon>
        <taxon>Dinophyceae</taxon>
        <taxon>Prorocentrales</taxon>
        <taxon>Prorocentraceae</taxon>
        <taxon>Prorocentrum</taxon>
    </lineage>
</organism>
<comment type="caution">
    <text evidence="1">The sequence shown here is derived from an EMBL/GenBank/DDBJ whole genome shotgun (WGS) entry which is preliminary data.</text>
</comment>
<evidence type="ECO:0000313" key="1">
    <source>
        <dbReference type="EMBL" id="CAK0840601.1"/>
    </source>
</evidence>
<name>A0ABN9T6W1_9DINO</name>
<sequence>ELLTTIMRVWIRYFGPMQIMILDQEGGLVSELASRTCDKLNIMRRYAGIDDRTMIGIVERWIELIRLCAMKLNRTCALQGFEVSEFDPVQDAAMVSNGVVSNGGQTASHIVLGFTPSDYCDLEATTLDSVQGATTSCPDPFQAAVRLRPLAKSEMARAIVEGRAARASRARLRQQGPEQEMTPGDSVDVYRIPERKRQSGWRGPAELVKITEGTAIVVWNGGPYTVPVRYSKRHVAYFMVHQVGDTTLPEAMLIDTFRNLMDIFGKSTCGQLTRSGKTVGQNGKVGCSPDVKTLISIQPWKLCMLTHQLLFQFKSLDGASLCSKCAAYDIDPSKGVEINDLSEIKWEGASFLVFYSLSTQTDPFLDERAQPRVDDLSHIDSAPASVIVVDRDAAEMISLVPDVADWMSDLEAAMHDRAASHDKTMLAQTQVMQHPAEVDRPISCDSQCTDRHRDRHLLCNAVFSFRSLRDMSQEQRGTMGASGVGQHQITLWTTQWTSRKNPIEFWSELEC</sequence>
<dbReference type="Proteomes" id="UP001189429">
    <property type="component" value="Unassembled WGS sequence"/>
</dbReference>
<evidence type="ECO:0000313" key="2">
    <source>
        <dbReference type="Proteomes" id="UP001189429"/>
    </source>
</evidence>
<proteinExistence type="predicted"/>